<feature type="compositionally biased region" description="Gly residues" evidence="2">
    <location>
        <begin position="7"/>
        <end position="19"/>
    </location>
</feature>
<name>A0ABS1CBP1_9GAMM</name>
<keyword evidence="3" id="KW-0472">Membrane</keyword>
<organism evidence="5 6">
    <name type="scientific">Thiohalocapsa halophila</name>
    <dbReference type="NCBI Taxonomy" id="69359"/>
    <lineage>
        <taxon>Bacteria</taxon>
        <taxon>Pseudomonadati</taxon>
        <taxon>Pseudomonadota</taxon>
        <taxon>Gammaproteobacteria</taxon>
        <taxon>Chromatiales</taxon>
        <taxon>Chromatiaceae</taxon>
        <taxon>Thiohalocapsa</taxon>
    </lineage>
</organism>
<reference evidence="5 6" key="1">
    <citation type="journal article" date="2020" name="Microorganisms">
        <title>Osmotic Adaptation and Compatible Solute Biosynthesis of Phototrophic Bacteria as Revealed from Genome Analyses.</title>
        <authorList>
            <person name="Imhoff J.F."/>
            <person name="Rahn T."/>
            <person name="Kunzel S."/>
            <person name="Keller A."/>
            <person name="Neulinger S.C."/>
        </authorList>
    </citation>
    <scope>NUCLEOTIDE SEQUENCE [LARGE SCALE GENOMIC DNA]</scope>
    <source>
        <strain evidence="5 6">DSM 6210</strain>
    </source>
</reference>
<keyword evidence="6" id="KW-1185">Reference proteome</keyword>
<dbReference type="SUPFAM" id="SSF48695">
    <property type="entry name" value="Multiheme cytochromes"/>
    <property type="match status" value="1"/>
</dbReference>
<feature type="domain" description="Doubled CXXCH motif" evidence="4">
    <location>
        <begin position="128"/>
        <end position="165"/>
    </location>
</feature>
<dbReference type="InterPro" id="IPR036280">
    <property type="entry name" value="Multihaem_cyt_sf"/>
</dbReference>
<proteinExistence type="predicted"/>
<evidence type="ECO:0000256" key="3">
    <source>
        <dbReference type="SAM" id="Phobius"/>
    </source>
</evidence>
<protein>
    <recommendedName>
        <fullName evidence="4">Doubled CXXCH motif domain-containing protein</fullName>
    </recommendedName>
</protein>
<dbReference type="EMBL" id="NRRV01000001">
    <property type="protein sequence ID" value="MBK1629327.1"/>
    <property type="molecule type" value="Genomic_DNA"/>
</dbReference>
<evidence type="ECO:0000256" key="2">
    <source>
        <dbReference type="SAM" id="MobiDB-lite"/>
    </source>
</evidence>
<keyword evidence="3" id="KW-0812">Transmembrane</keyword>
<dbReference type="InterPro" id="IPR010177">
    <property type="entry name" value="Paired_CXXCH_1"/>
</dbReference>
<feature type="transmembrane region" description="Helical" evidence="3">
    <location>
        <begin position="267"/>
        <end position="285"/>
    </location>
</feature>
<sequence>MARAGAEAGGESGQAGGISSGDSPECMRCHWMETMAYRDRETREIVDLSIDREAYKHSVHNELACRDCHDRGYKHYPHRTSSADEGLQCVECHAERQDDEAHQPPKLDGFDIQYHDSVHAKQEEEPFSCFSCHNPHEFRPVPNDTPVPQVVAANNNLCLDCHTELRSPVPKGHDWLPQPRRHWASVRCIDCHTPVEGRDLYAPSHELLGAEDSNQNCVECHSQGGQLLAQLYVHRAEQEREQAGFFSHAIYNDAYIIGMSRSPLIDLIGLAIVGLMVIGIAAHGYGRYLAHKRAHTAKGEAQ</sequence>
<evidence type="ECO:0000313" key="5">
    <source>
        <dbReference type="EMBL" id="MBK1629327.1"/>
    </source>
</evidence>
<dbReference type="Pfam" id="PF09699">
    <property type="entry name" value="Paired_CXXCH_1"/>
    <property type="match status" value="1"/>
</dbReference>
<dbReference type="Proteomes" id="UP000748752">
    <property type="component" value="Unassembled WGS sequence"/>
</dbReference>
<evidence type="ECO:0000256" key="1">
    <source>
        <dbReference type="ARBA" id="ARBA00022729"/>
    </source>
</evidence>
<accession>A0ABS1CBP1</accession>
<dbReference type="PANTHER" id="PTHR35038">
    <property type="entry name" value="DISSIMILATORY SULFITE REDUCTASE SIRA"/>
    <property type="match status" value="1"/>
</dbReference>
<evidence type="ECO:0000313" key="6">
    <source>
        <dbReference type="Proteomes" id="UP000748752"/>
    </source>
</evidence>
<gene>
    <name evidence="5" type="ORF">CKO31_00975</name>
</gene>
<keyword evidence="3" id="KW-1133">Transmembrane helix</keyword>
<dbReference type="Gene3D" id="1.10.1130.10">
    <property type="entry name" value="Flavocytochrome C3, Chain A"/>
    <property type="match status" value="2"/>
</dbReference>
<dbReference type="InterPro" id="IPR051829">
    <property type="entry name" value="Multiheme_Cytochr_ET"/>
</dbReference>
<comment type="caution">
    <text evidence="5">The sequence shown here is derived from an EMBL/GenBank/DDBJ whole genome shotgun (WGS) entry which is preliminary data.</text>
</comment>
<evidence type="ECO:0000259" key="4">
    <source>
        <dbReference type="Pfam" id="PF09699"/>
    </source>
</evidence>
<keyword evidence="1" id="KW-0732">Signal</keyword>
<feature type="region of interest" description="Disordered" evidence="2">
    <location>
        <begin position="1"/>
        <end position="22"/>
    </location>
</feature>